<evidence type="ECO:0000313" key="2">
    <source>
        <dbReference type="EMBL" id="PXX46855.1"/>
    </source>
</evidence>
<dbReference type="OrthoDB" id="1493140at2"/>
<protein>
    <submittedName>
        <fullName evidence="2">Uncharacterized protein</fullName>
    </submittedName>
</protein>
<feature type="signal peptide" evidence="1">
    <location>
        <begin position="1"/>
        <end position="20"/>
    </location>
</feature>
<dbReference type="Proteomes" id="UP000247792">
    <property type="component" value="Unassembled WGS sequence"/>
</dbReference>
<evidence type="ECO:0000313" key="3">
    <source>
        <dbReference type="Proteomes" id="UP000247792"/>
    </source>
</evidence>
<name>A0A318JGF6_9BURK</name>
<organism evidence="2 3">
    <name type="scientific">Undibacterium pigrum</name>
    <dbReference type="NCBI Taxonomy" id="401470"/>
    <lineage>
        <taxon>Bacteria</taxon>
        <taxon>Pseudomonadati</taxon>
        <taxon>Pseudomonadota</taxon>
        <taxon>Betaproteobacteria</taxon>
        <taxon>Burkholderiales</taxon>
        <taxon>Oxalobacteraceae</taxon>
        <taxon>Undibacterium</taxon>
    </lineage>
</organism>
<comment type="caution">
    <text evidence="2">The sequence shown here is derived from an EMBL/GenBank/DDBJ whole genome shotgun (WGS) entry which is preliminary data.</text>
</comment>
<accession>A0A318JGF6</accession>
<evidence type="ECO:0000256" key="1">
    <source>
        <dbReference type="SAM" id="SignalP"/>
    </source>
</evidence>
<dbReference type="AlphaFoldDB" id="A0A318JGF6"/>
<proteinExistence type="predicted"/>
<reference evidence="2 3" key="1">
    <citation type="submission" date="2018-05" db="EMBL/GenBank/DDBJ databases">
        <title>Genomic Encyclopedia of Type Strains, Phase IV (KMG-IV): sequencing the most valuable type-strain genomes for metagenomic binning, comparative biology and taxonomic classification.</title>
        <authorList>
            <person name="Goeker M."/>
        </authorList>
    </citation>
    <scope>NUCLEOTIDE SEQUENCE [LARGE SCALE GENOMIC DNA]</scope>
    <source>
        <strain evidence="2 3">DSM 19792</strain>
    </source>
</reference>
<keyword evidence="3" id="KW-1185">Reference proteome</keyword>
<dbReference type="RefSeq" id="WP_110253296.1">
    <property type="nucleotide sequence ID" value="NZ_QJKB01000001.1"/>
</dbReference>
<dbReference type="EMBL" id="QJKB01000001">
    <property type="protein sequence ID" value="PXX46855.1"/>
    <property type="molecule type" value="Genomic_DNA"/>
</dbReference>
<feature type="chain" id="PRO_5016334911" evidence="1">
    <location>
        <begin position="21"/>
        <end position="158"/>
    </location>
</feature>
<sequence length="158" mass="17768">MKNSCLLSLLVFFSANVSSAELVYKTYVNGRYGFSIDYPDYLIPQGEAANGDGQVFLSKDGEAELRVYARACIDDWDTTPAEFLKKAETEKVKEGRVISYRAKGKGFAVVSGTKGKQIFYDKLLTTGNWCTFFQWNYAASNKEKYDEATRLIANSFKP</sequence>
<gene>
    <name evidence="2" type="ORF">DFR42_101431</name>
</gene>
<keyword evidence="1" id="KW-0732">Signal</keyword>